<keyword evidence="2" id="KW-0812">Transmembrane</keyword>
<feature type="region of interest" description="Disordered" evidence="1">
    <location>
        <begin position="1"/>
        <end position="62"/>
    </location>
</feature>
<dbReference type="GO" id="GO:0004674">
    <property type="term" value="F:protein serine/threonine kinase activity"/>
    <property type="evidence" value="ECO:0007669"/>
    <property type="project" value="UniProtKB-KW"/>
</dbReference>
<keyword evidence="3" id="KW-0723">Serine/threonine-protein kinase</keyword>
<feature type="region of interest" description="Disordered" evidence="1">
    <location>
        <begin position="229"/>
        <end position="271"/>
    </location>
</feature>
<evidence type="ECO:0000256" key="1">
    <source>
        <dbReference type="SAM" id="MobiDB-lite"/>
    </source>
</evidence>
<dbReference type="KEGG" id="llu:AKJ09_01407"/>
<keyword evidence="3" id="KW-0418">Kinase</keyword>
<dbReference type="RefSeq" id="WP_146646297.1">
    <property type="nucleotide sequence ID" value="NZ_CP012333.1"/>
</dbReference>
<dbReference type="AlphaFoldDB" id="A0A0K1PMJ5"/>
<keyword evidence="2" id="KW-0472">Membrane</keyword>
<gene>
    <name evidence="3" type="ORF">AKJ09_01407</name>
</gene>
<evidence type="ECO:0000256" key="2">
    <source>
        <dbReference type="SAM" id="Phobius"/>
    </source>
</evidence>
<protein>
    <submittedName>
        <fullName evidence="3">Serine/threonine protein kinase PknB</fullName>
    </submittedName>
</protein>
<organism evidence="3 4">
    <name type="scientific">Labilithrix luteola</name>
    <dbReference type="NCBI Taxonomy" id="1391654"/>
    <lineage>
        <taxon>Bacteria</taxon>
        <taxon>Pseudomonadati</taxon>
        <taxon>Myxococcota</taxon>
        <taxon>Polyangia</taxon>
        <taxon>Polyangiales</taxon>
        <taxon>Labilitrichaceae</taxon>
        <taxon>Labilithrix</taxon>
    </lineage>
</organism>
<accession>A0A0K1PMJ5</accession>
<dbReference type="EMBL" id="CP012333">
    <property type="protein sequence ID" value="AKU94743.1"/>
    <property type="molecule type" value="Genomic_DNA"/>
</dbReference>
<evidence type="ECO:0000313" key="3">
    <source>
        <dbReference type="EMBL" id="AKU94743.1"/>
    </source>
</evidence>
<keyword evidence="4" id="KW-1185">Reference proteome</keyword>
<dbReference type="Proteomes" id="UP000064967">
    <property type="component" value="Chromosome"/>
</dbReference>
<feature type="compositionally biased region" description="Pro residues" evidence="1">
    <location>
        <begin position="234"/>
        <end position="254"/>
    </location>
</feature>
<feature type="transmembrane region" description="Helical" evidence="2">
    <location>
        <begin position="138"/>
        <end position="158"/>
    </location>
</feature>
<evidence type="ECO:0000313" key="4">
    <source>
        <dbReference type="Proteomes" id="UP000064967"/>
    </source>
</evidence>
<keyword evidence="2" id="KW-1133">Transmembrane helix</keyword>
<feature type="compositionally biased region" description="Basic and acidic residues" evidence="1">
    <location>
        <begin position="15"/>
        <end position="26"/>
    </location>
</feature>
<sequence>MKNQNTKPGVGPMRARVEADPARNDTEPSASAPANVDDVLDGLAGATPPAPVREQAESEGADGARYAGVASPAKSVLPAEQAEGAVIIAMTEPLPTLPTPVQALEPGPVVLTREPRMGHMIEETVPAAHRRRAVRRKVLSLIAMATVLATTFAVVLLASRERPQGEQSAKPSVASTSVAVSTASVTPEPSAAVTADPIETAAPPPVASSAARPVVAPVVPVVVPVKAVTAQPSPAQPPPTVKAPEPKPASPVPTQPASHEPPPKTDALRNL</sequence>
<keyword evidence="3" id="KW-0808">Transferase</keyword>
<proteinExistence type="predicted"/>
<dbReference type="PATRIC" id="fig|1391654.3.peg.1424"/>
<feature type="compositionally biased region" description="Basic and acidic residues" evidence="1">
    <location>
        <begin position="261"/>
        <end position="271"/>
    </location>
</feature>
<name>A0A0K1PMJ5_9BACT</name>
<reference evidence="3 4" key="1">
    <citation type="submission" date="2015-08" db="EMBL/GenBank/DDBJ databases">
        <authorList>
            <person name="Babu N.S."/>
            <person name="Beckwith C.J."/>
            <person name="Beseler K.G."/>
            <person name="Brison A."/>
            <person name="Carone J.V."/>
            <person name="Caskin T.P."/>
            <person name="Diamond M."/>
            <person name="Durham M.E."/>
            <person name="Foxe J.M."/>
            <person name="Go M."/>
            <person name="Henderson B.A."/>
            <person name="Jones I.B."/>
            <person name="McGettigan J.A."/>
            <person name="Micheletti S.J."/>
            <person name="Nasrallah M.E."/>
            <person name="Ortiz D."/>
            <person name="Piller C.R."/>
            <person name="Privatt S.R."/>
            <person name="Schneider S.L."/>
            <person name="Sharp S."/>
            <person name="Smith T.C."/>
            <person name="Stanton J.D."/>
            <person name="Ullery H.E."/>
            <person name="Wilson R.J."/>
            <person name="Serrano M.G."/>
            <person name="Buck G."/>
            <person name="Lee V."/>
            <person name="Wang Y."/>
            <person name="Carvalho R."/>
            <person name="Voegtly L."/>
            <person name="Shi R."/>
            <person name="Duckworth R."/>
            <person name="Johnson A."/>
            <person name="Loviza R."/>
            <person name="Walstead R."/>
            <person name="Shah Z."/>
            <person name="Kiflezghi M."/>
            <person name="Wade K."/>
            <person name="Ball S.L."/>
            <person name="Bradley K.W."/>
            <person name="Asai D.J."/>
            <person name="Bowman C.A."/>
            <person name="Russell D.A."/>
            <person name="Pope W.H."/>
            <person name="Jacobs-Sera D."/>
            <person name="Hendrix R.W."/>
            <person name="Hatfull G.F."/>
        </authorList>
    </citation>
    <scope>NUCLEOTIDE SEQUENCE [LARGE SCALE GENOMIC DNA]</scope>
    <source>
        <strain evidence="3 4">DSM 27648</strain>
    </source>
</reference>
<dbReference type="STRING" id="1391654.AKJ09_01407"/>